<name>A0A8D1MKA0_PIG</name>
<dbReference type="PANTHER" id="PTHR36873">
    <property type="entry name" value="HYPOTHETICAL GENE SUPPORTED BY BC079057"/>
    <property type="match status" value="1"/>
</dbReference>
<dbReference type="Proteomes" id="UP000694571">
    <property type="component" value="Unplaced"/>
</dbReference>
<protein>
    <submittedName>
        <fullName evidence="1">Uncharacterized protein</fullName>
    </submittedName>
</protein>
<dbReference type="InterPro" id="IPR027847">
    <property type="entry name" value="DUF4545"/>
</dbReference>
<reference evidence="1" key="1">
    <citation type="submission" date="2025-08" db="UniProtKB">
        <authorList>
            <consortium name="Ensembl"/>
        </authorList>
    </citation>
    <scope>IDENTIFICATION</scope>
</reference>
<evidence type="ECO:0000313" key="2">
    <source>
        <dbReference type="Proteomes" id="UP000694571"/>
    </source>
</evidence>
<organism evidence="1 2">
    <name type="scientific">Sus scrofa</name>
    <name type="common">Pig</name>
    <dbReference type="NCBI Taxonomy" id="9823"/>
    <lineage>
        <taxon>Eukaryota</taxon>
        <taxon>Metazoa</taxon>
        <taxon>Chordata</taxon>
        <taxon>Craniata</taxon>
        <taxon>Vertebrata</taxon>
        <taxon>Euteleostomi</taxon>
        <taxon>Mammalia</taxon>
        <taxon>Eutheria</taxon>
        <taxon>Laurasiatheria</taxon>
        <taxon>Artiodactyla</taxon>
        <taxon>Suina</taxon>
        <taxon>Suidae</taxon>
        <taxon>Sus</taxon>
    </lineage>
</organism>
<dbReference type="Ensembl" id="ENSSSCT00050056362.1">
    <property type="protein sequence ID" value="ENSSSCP00050023979.1"/>
    <property type="gene ID" value="ENSSSCG00050041555.1"/>
</dbReference>
<accession>A0A8D1MKA0</accession>
<dbReference type="Pfam" id="PF15078">
    <property type="entry name" value="DUF4545"/>
    <property type="match status" value="2"/>
</dbReference>
<evidence type="ECO:0000313" key="1">
    <source>
        <dbReference type="Ensembl" id="ENSSSCP00050023979.1"/>
    </source>
</evidence>
<dbReference type="PANTHER" id="PTHR36873:SF1">
    <property type="entry name" value="HYPOTHETICAL GENE SUPPORTED BY BC079057"/>
    <property type="match status" value="1"/>
</dbReference>
<dbReference type="AlphaFoldDB" id="A0A8D1MKA0"/>
<sequence length="442" mass="51058">MAETILQQLDILDEQAKTLLAKRAKKNCLQSQVKKKVSAIPLTFDFQWEFEEAVATSISETESKMEKDRACGIKKTKRYVSFKNNPEPKKSDFEKSNLKLHSVPTNIKIQEIKSIEPAEEYLKSRSTRPFCYLKDTTEAENAKPFHELYWQHRPQCRRTMDPTILFPVSNMQPNVSKKEKDSFCRIKSPAQMNDYNTKENKYIENYQLNEYSVRKKSLLPLCFEDELKNPNAKIISISPAKTVTSHMEHNDTNPIIFHKTEYVKMFLLTKNRLLPHSVEKGTDYLHQRSNVVLERNCGMLKSVVRGQSITPSKLKRTMPTTQRKDEPAIPFEVGRGRVTDKLRRKTSKQTFENVSWHKLYSVSQTFSSLTKKFVGLLDKTIIQEKVAKTSNFEKMFSTVKPMSKFSVSPVKYCSKPSKNILKVHKINGVTPLDDLLNSSSIN</sequence>
<proteinExistence type="predicted"/>